<gene>
    <name evidence="2" type="ORF">E8E13_009866</name>
</gene>
<sequence length="131" mass="14098">MANIRNLKIKWIERQGLNSDYIELAYKALVLEAIAESVASVMDDSSVASGSASLASGAYKVIDVAQQKFTVQIGSQSFIWAIKVVNLVGSIAVVVGHFALRKADIPTFKYCDVGCVAVDVHHGIAVMEQID</sequence>
<evidence type="ECO:0000313" key="2">
    <source>
        <dbReference type="EMBL" id="KAF3003220.1"/>
    </source>
</evidence>
<keyword evidence="1" id="KW-0812">Transmembrane</keyword>
<feature type="transmembrane region" description="Helical" evidence="1">
    <location>
        <begin position="78"/>
        <end position="100"/>
    </location>
</feature>
<name>A0A9P4W917_CURKU</name>
<dbReference type="Proteomes" id="UP000801428">
    <property type="component" value="Unassembled WGS sequence"/>
</dbReference>
<evidence type="ECO:0000256" key="1">
    <source>
        <dbReference type="SAM" id="Phobius"/>
    </source>
</evidence>
<organism evidence="2 3">
    <name type="scientific">Curvularia kusanoi</name>
    <name type="common">Cochliobolus kusanoi</name>
    <dbReference type="NCBI Taxonomy" id="90978"/>
    <lineage>
        <taxon>Eukaryota</taxon>
        <taxon>Fungi</taxon>
        <taxon>Dikarya</taxon>
        <taxon>Ascomycota</taxon>
        <taxon>Pezizomycotina</taxon>
        <taxon>Dothideomycetes</taxon>
        <taxon>Pleosporomycetidae</taxon>
        <taxon>Pleosporales</taxon>
        <taxon>Pleosporineae</taxon>
        <taxon>Pleosporaceae</taxon>
        <taxon>Curvularia</taxon>
    </lineage>
</organism>
<proteinExistence type="predicted"/>
<dbReference type="EMBL" id="SWKU01000010">
    <property type="protein sequence ID" value="KAF3003220.1"/>
    <property type="molecule type" value="Genomic_DNA"/>
</dbReference>
<keyword evidence="3" id="KW-1185">Reference proteome</keyword>
<keyword evidence="1" id="KW-1133">Transmembrane helix</keyword>
<keyword evidence="1" id="KW-0472">Membrane</keyword>
<dbReference type="AlphaFoldDB" id="A0A9P4W917"/>
<protein>
    <submittedName>
        <fullName evidence="2">Uncharacterized protein</fullName>
    </submittedName>
</protein>
<reference evidence="2" key="1">
    <citation type="submission" date="2019-04" db="EMBL/GenBank/DDBJ databases">
        <title>Sequencing of skin fungus with MAO and IRED activity.</title>
        <authorList>
            <person name="Marsaioli A.J."/>
            <person name="Bonatto J.M.C."/>
            <person name="Reis Junior O."/>
        </authorList>
    </citation>
    <scope>NUCLEOTIDE SEQUENCE</scope>
    <source>
        <strain evidence="2">30M1</strain>
    </source>
</reference>
<evidence type="ECO:0000313" key="3">
    <source>
        <dbReference type="Proteomes" id="UP000801428"/>
    </source>
</evidence>
<comment type="caution">
    <text evidence="2">The sequence shown here is derived from an EMBL/GenBank/DDBJ whole genome shotgun (WGS) entry which is preliminary data.</text>
</comment>
<accession>A0A9P4W917</accession>